<gene>
    <name evidence="2" type="ORF">JKG68_05660</name>
</gene>
<protein>
    <recommendedName>
        <fullName evidence="4">YCII-related domain-containing protein</fullName>
    </recommendedName>
</protein>
<evidence type="ECO:0008006" key="4">
    <source>
        <dbReference type="Google" id="ProtNLM"/>
    </source>
</evidence>
<organism evidence="2 3">
    <name type="scientific">Microvirga aerilata</name>
    <dbReference type="NCBI Taxonomy" id="670292"/>
    <lineage>
        <taxon>Bacteria</taxon>
        <taxon>Pseudomonadati</taxon>
        <taxon>Pseudomonadota</taxon>
        <taxon>Alphaproteobacteria</taxon>
        <taxon>Hyphomicrobiales</taxon>
        <taxon>Methylobacteriaceae</taxon>
        <taxon>Microvirga</taxon>
    </lineage>
</organism>
<feature type="compositionally biased region" description="Basic and acidic residues" evidence="1">
    <location>
        <begin position="1"/>
        <end position="16"/>
    </location>
</feature>
<evidence type="ECO:0000256" key="1">
    <source>
        <dbReference type="SAM" id="MobiDB-lite"/>
    </source>
</evidence>
<keyword evidence="3" id="KW-1185">Reference proteome</keyword>
<dbReference type="Gene3D" id="3.30.70.1060">
    <property type="entry name" value="Dimeric alpha+beta barrel"/>
    <property type="match status" value="1"/>
</dbReference>
<reference evidence="2" key="1">
    <citation type="submission" date="2021-01" db="EMBL/GenBank/DDBJ databases">
        <title>Microvirga sp.</title>
        <authorList>
            <person name="Kim M.K."/>
        </authorList>
    </citation>
    <scope>NUCLEOTIDE SEQUENCE</scope>
    <source>
        <strain evidence="2">5420S-16</strain>
    </source>
</reference>
<dbReference type="EMBL" id="JAEQMY010000006">
    <property type="protein sequence ID" value="MBL0403446.1"/>
    <property type="molecule type" value="Genomic_DNA"/>
</dbReference>
<proteinExistence type="predicted"/>
<dbReference type="Proteomes" id="UP000605848">
    <property type="component" value="Unassembled WGS sequence"/>
</dbReference>
<accession>A0A936Z685</accession>
<dbReference type="SUPFAM" id="SSF54909">
    <property type="entry name" value="Dimeric alpha+beta barrel"/>
    <property type="match status" value="1"/>
</dbReference>
<feature type="region of interest" description="Disordered" evidence="1">
    <location>
        <begin position="1"/>
        <end position="22"/>
    </location>
</feature>
<evidence type="ECO:0000313" key="3">
    <source>
        <dbReference type="Proteomes" id="UP000605848"/>
    </source>
</evidence>
<dbReference type="AlphaFoldDB" id="A0A936Z685"/>
<dbReference type="InterPro" id="IPR011008">
    <property type="entry name" value="Dimeric_a/b-barrel"/>
</dbReference>
<evidence type="ECO:0000313" key="2">
    <source>
        <dbReference type="EMBL" id="MBL0403446.1"/>
    </source>
</evidence>
<comment type="caution">
    <text evidence="2">The sequence shown here is derived from an EMBL/GenBank/DDBJ whole genome shotgun (WGS) entry which is preliminary data.</text>
</comment>
<name>A0A936Z685_9HYPH</name>
<sequence length="71" mass="8141">MSEASSRPDSDWRRPAGDPGGSFVGALWVLETESREEAVRLIEEDPYFQTGFRRYRLFVWGKAFEDVAVTL</sequence>